<keyword evidence="3" id="KW-1185">Reference proteome</keyword>
<dbReference type="InterPro" id="IPR058913">
    <property type="entry name" value="Integrase_dom_put"/>
</dbReference>
<evidence type="ECO:0000313" key="3">
    <source>
        <dbReference type="Proteomes" id="UP000218334"/>
    </source>
</evidence>
<sequence>MRGEGRGSYIFGKSVHNICIEHLWINVTQGFGKHWKEFLWSLEVSCNLDPEINAHIWLIHHLFLDDINHDATTWADVWNNHTLSHHSETHRSPRFKYTHGVFENVDEGFSIDWTDIDNPSIRQHHDTHSSPEPHIDPNPFVASTPEEMTHVHIPDICCPFTDEQIMELDTHLAELPCRHEKNMMARKELWINLLSISQMIWQDSQQQLDMTH</sequence>
<organism evidence="2 3">
    <name type="scientific">Armillaria solidipes</name>
    <dbReference type="NCBI Taxonomy" id="1076256"/>
    <lineage>
        <taxon>Eukaryota</taxon>
        <taxon>Fungi</taxon>
        <taxon>Dikarya</taxon>
        <taxon>Basidiomycota</taxon>
        <taxon>Agaricomycotina</taxon>
        <taxon>Agaricomycetes</taxon>
        <taxon>Agaricomycetidae</taxon>
        <taxon>Agaricales</taxon>
        <taxon>Marasmiineae</taxon>
        <taxon>Physalacriaceae</taxon>
        <taxon>Armillaria</taxon>
    </lineage>
</organism>
<name>A0A2H3BJW8_9AGAR</name>
<dbReference type="AlphaFoldDB" id="A0A2H3BJW8"/>
<feature type="domain" description="Integrase core" evidence="1">
    <location>
        <begin position="1"/>
        <end position="106"/>
    </location>
</feature>
<gene>
    <name evidence="2" type="ORF">ARMSODRAFT_987664</name>
</gene>
<evidence type="ECO:0000313" key="2">
    <source>
        <dbReference type="EMBL" id="PBK71139.1"/>
    </source>
</evidence>
<protein>
    <recommendedName>
        <fullName evidence="1">Integrase core domain-containing protein</fullName>
    </recommendedName>
</protein>
<proteinExistence type="predicted"/>
<dbReference type="Pfam" id="PF24764">
    <property type="entry name" value="rva_4"/>
    <property type="match status" value="1"/>
</dbReference>
<reference evidence="3" key="1">
    <citation type="journal article" date="2017" name="Nat. Ecol. Evol.">
        <title>Genome expansion and lineage-specific genetic innovations in the forest pathogenic fungi Armillaria.</title>
        <authorList>
            <person name="Sipos G."/>
            <person name="Prasanna A.N."/>
            <person name="Walter M.C."/>
            <person name="O'Connor E."/>
            <person name="Balint B."/>
            <person name="Krizsan K."/>
            <person name="Kiss B."/>
            <person name="Hess J."/>
            <person name="Varga T."/>
            <person name="Slot J."/>
            <person name="Riley R."/>
            <person name="Boka B."/>
            <person name="Rigling D."/>
            <person name="Barry K."/>
            <person name="Lee J."/>
            <person name="Mihaltcheva S."/>
            <person name="LaButti K."/>
            <person name="Lipzen A."/>
            <person name="Waldron R."/>
            <person name="Moloney N.M."/>
            <person name="Sperisen C."/>
            <person name="Kredics L."/>
            <person name="Vagvoelgyi C."/>
            <person name="Patrignani A."/>
            <person name="Fitzpatrick D."/>
            <person name="Nagy I."/>
            <person name="Doyle S."/>
            <person name="Anderson J.B."/>
            <person name="Grigoriev I.V."/>
            <person name="Gueldener U."/>
            <person name="Muensterkoetter M."/>
            <person name="Nagy L.G."/>
        </authorList>
    </citation>
    <scope>NUCLEOTIDE SEQUENCE [LARGE SCALE GENOMIC DNA]</scope>
    <source>
        <strain evidence="3">28-4</strain>
    </source>
</reference>
<dbReference type="EMBL" id="KZ293424">
    <property type="protein sequence ID" value="PBK71139.1"/>
    <property type="molecule type" value="Genomic_DNA"/>
</dbReference>
<dbReference type="STRING" id="1076256.A0A2H3BJW8"/>
<dbReference type="Proteomes" id="UP000218334">
    <property type="component" value="Unassembled WGS sequence"/>
</dbReference>
<accession>A0A2H3BJW8</accession>
<evidence type="ECO:0000259" key="1">
    <source>
        <dbReference type="Pfam" id="PF24764"/>
    </source>
</evidence>